<sequence length="182" mass="20506">MASAFPHQKRFFVIVILAVSALLFLLSTQAATTMFGLFKKYDVHLSPEVHGVITNNGAPVVGLKVFRGLTYVGDKELLDKTVTDKNGAFSFAEKNIRSRRPSSMFHEARIRQIIDVDYQNERYLLWAAVMTGIAPSEGVAKKLSQLNCDLSDSEEYYEFDNIESPDNPHGVESICRWELTKD</sequence>
<evidence type="ECO:0000313" key="3">
    <source>
        <dbReference type="Proteomes" id="UP001139646"/>
    </source>
</evidence>
<dbReference type="InterPro" id="IPR046474">
    <property type="entry name" value="DUF6795"/>
</dbReference>
<dbReference type="Proteomes" id="UP001139646">
    <property type="component" value="Unassembled WGS sequence"/>
</dbReference>
<dbReference type="Pfam" id="PF20598">
    <property type="entry name" value="DUF6795"/>
    <property type="match status" value="1"/>
</dbReference>
<accession>A0ABS9X2A6</accession>
<keyword evidence="3" id="KW-1185">Reference proteome</keyword>
<comment type="caution">
    <text evidence="2">The sequence shown here is derived from an EMBL/GenBank/DDBJ whole genome shotgun (WGS) entry which is preliminary data.</text>
</comment>
<name>A0ABS9X2A6_9GAMM</name>
<dbReference type="RefSeq" id="WP_242286782.1">
    <property type="nucleotide sequence ID" value="NZ_JAKKSL010000002.1"/>
</dbReference>
<organism evidence="2 3">
    <name type="scientific">Colwellia maritima</name>
    <dbReference type="NCBI Taxonomy" id="2912588"/>
    <lineage>
        <taxon>Bacteria</taxon>
        <taxon>Pseudomonadati</taxon>
        <taxon>Pseudomonadota</taxon>
        <taxon>Gammaproteobacteria</taxon>
        <taxon>Alteromonadales</taxon>
        <taxon>Colwelliaceae</taxon>
        <taxon>Colwellia</taxon>
    </lineage>
</organism>
<proteinExistence type="predicted"/>
<protein>
    <submittedName>
        <fullName evidence="2">DUF4198 domain-containing protein</fullName>
    </submittedName>
</protein>
<dbReference type="EMBL" id="JAKKSL010000002">
    <property type="protein sequence ID" value="MCI2284341.1"/>
    <property type="molecule type" value="Genomic_DNA"/>
</dbReference>
<evidence type="ECO:0000313" key="2">
    <source>
        <dbReference type="EMBL" id="MCI2284341.1"/>
    </source>
</evidence>
<gene>
    <name evidence="2" type="ORF">L3081_14300</name>
</gene>
<evidence type="ECO:0000259" key="1">
    <source>
        <dbReference type="Pfam" id="PF20598"/>
    </source>
</evidence>
<feature type="domain" description="DUF6795" evidence="1">
    <location>
        <begin position="49"/>
        <end position="152"/>
    </location>
</feature>
<reference evidence="2" key="1">
    <citation type="submission" date="2022-01" db="EMBL/GenBank/DDBJ databases">
        <title>Colwellia maritima, isolated from seawater.</title>
        <authorList>
            <person name="Kristyanto S."/>
            <person name="Jung J."/>
            <person name="Jeon C.O."/>
        </authorList>
    </citation>
    <scope>NUCLEOTIDE SEQUENCE</scope>
    <source>
        <strain evidence="2">MSW7</strain>
    </source>
</reference>